<comment type="similarity">
    <text evidence="1">Belongs to the peptidase C40 family.</text>
</comment>
<evidence type="ECO:0000256" key="1">
    <source>
        <dbReference type="ARBA" id="ARBA00007074"/>
    </source>
</evidence>
<reference evidence="7 8" key="1">
    <citation type="submission" date="2019-08" db="EMBL/GenBank/DDBJ databases">
        <title>In-depth cultivation of the pig gut microbiome towards novel bacterial diversity and tailored functional studies.</title>
        <authorList>
            <person name="Wylensek D."/>
            <person name="Hitch T.C.A."/>
            <person name="Clavel T."/>
        </authorList>
    </citation>
    <scope>NUCLEOTIDE SEQUENCE [LARGE SCALE GENOMIC DNA]</scope>
    <source>
        <strain evidence="7 8">WCA-389-WT-23D1</strain>
    </source>
</reference>
<protein>
    <submittedName>
        <fullName evidence="7">NlpC/P60 family protein</fullName>
    </submittedName>
</protein>
<proteinExistence type="inferred from homology"/>
<name>A0A7X2NKH6_9CLOT</name>
<dbReference type="InterPro" id="IPR038765">
    <property type="entry name" value="Papain-like_cys_pep_sf"/>
</dbReference>
<dbReference type="EMBL" id="VUMD01000006">
    <property type="protein sequence ID" value="MSS36525.1"/>
    <property type="molecule type" value="Genomic_DNA"/>
</dbReference>
<dbReference type="PANTHER" id="PTHR47359:SF3">
    <property type="entry name" value="NLP_P60 DOMAIN-CONTAINING PROTEIN-RELATED"/>
    <property type="match status" value="1"/>
</dbReference>
<keyword evidence="8" id="KW-1185">Reference proteome</keyword>
<feature type="domain" description="NlpC/P60" evidence="6">
    <location>
        <begin position="45"/>
        <end position="181"/>
    </location>
</feature>
<evidence type="ECO:0000259" key="6">
    <source>
        <dbReference type="PROSITE" id="PS51935"/>
    </source>
</evidence>
<dbReference type="AlphaFoldDB" id="A0A7X2NKH6"/>
<dbReference type="InterPro" id="IPR051794">
    <property type="entry name" value="PG_Endopeptidase_C40"/>
</dbReference>
<keyword evidence="2" id="KW-0645">Protease</keyword>
<dbReference type="Pfam" id="PF00877">
    <property type="entry name" value="NLPC_P60"/>
    <property type="match status" value="1"/>
</dbReference>
<evidence type="ECO:0000313" key="8">
    <source>
        <dbReference type="Proteomes" id="UP000429958"/>
    </source>
</evidence>
<evidence type="ECO:0000256" key="2">
    <source>
        <dbReference type="ARBA" id="ARBA00022670"/>
    </source>
</evidence>
<dbReference type="GO" id="GO:0006508">
    <property type="term" value="P:proteolysis"/>
    <property type="evidence" value="ECO:0007669"/>
    <property type="project" value="UniProtKB-KW"/>
</dbReference>
<sequence>MKRKMLIIAALFATLSAGTAFAQEYETAEWTTETVLLNADGTAANDTSEEAIDFAMSKLGYPYSMERRDSGKAYDCSSLIYYSYKDAGLDLSHGGATTAAEMARGLAADGSEISVSAWEPGDLIFYSYKKNGRYRNISHVSMYVGDGRQIEASYSKQKVATRPVSLSSVVMVGRPNLAMVQ</sequence>
<feature type="signal peptide" evidence="5">
    <location>
        <begin position="1"/>
        <end position="22"/>
    </location>
</feature>
<organism evidence="7 8">
    <name type="scientific">Clostridium porci</name>
    <dbReference type="NCBI Taxonomy" id="2605778"/>
    <lineage>
        <taxon>Bacteria</taxon>
        <taxon>Bacillati</taxon>
        <taxon>Bacillota</taxon>
        <taxon>Clostridia</taxon>
        <taxon>Eubacteriales</taxon>
        <taxon>Clostridiaceae</taxon>
        <taxon>Clostridium</taxon>
    </lineage>
</organism>
<keyword evidence="4" id="KW-0788">Thiol protease</keyword>
<evidence type="ECO:0000313" key="7">
    <source>
        <dbReference type="EMBL" id="MSS36525.1"/>
    </source>
</evidence>
<evidence type="ECO:0000256" key="5">
    <source>
        <dbReference type="SAM" id="SignalP"/>
    </source>
</evidence>
<dbReference type="RefSeq" id="WP_154471969.1">
    <property type="nucleotide sequence ID" value="NZ_VUMD01000006.1"/>
</dbReference>
<gene>
    <name evidence="7" type="ORF">FYJ39_08070</name>
</gene>
<comment type="caution">
    <text evidence="7">The sequence shown here is derived from an EMBL/GenBank/DDBJ whole genome shotgun (WGS) entry which is preliminary data.</text>
</comment>
<dbReference type="SUPFAM" id="SSF54001">
    <property type="entry name" value="Cysteine proteinases"/>
    <property type="match status" value="1"/>
</dbReference>
<accession>A0A7X2NKH6</accession>
<dbReference type="PROSITE" id="PS51935">
    <property type="entry name" value="NLPC_P60"/>
    <property type="match status" value="1"/>
</dbReference>
<dbReference type="InterPro" id="IPR000064">
    <property type="entry name" value="NLP_P60_dom"/>
</dbReference>
<dbReference type="PANTHER" id="PTHR47359">
    <property type="entry name" value="PEPTIDOGLYCAN DL-ENDOPEPTIDASE CWLO"/>
    <property type="match status" value="1"/>
</dbReference>
<feature type="chain" id="PRO_5031005944" evidence="5">
    <location>
        <begin position="23"/>
        <end position="181"/>
    </location>
</feature>
<dbReference type="GO" id="GO:0008234">
    <property type="term" value="F:cysteine-type peptidase activity"/>
    <property type="evidence" value="ECO:0007669"/>
    <property type="project" value="UniProtKB-KW"/>
</dbReference>
<dbReference type="Proteomes" id="UP000429958">
    <property type="component" value="Unassembled WGS sequence"/>
</dbReference>
<dbReference type="Gene3D" id="3.90.1720.10">
    <property type="entry name" value="endopeptidase domain like (from Nostoc punctiforme)"/>
    <property type="match status" value="1"/>
</dbReference>
<evidence type="ECO:0000256" key="3">
    <source>
        <dbReference type="ARBA" id="ARBA00022801"/>
    </source>
</evidence>
<keyword evidence="5" id="KW-0732">Signal</keyword>
<keyword evidence="3" id="KW-0378">Hydrolase</keyword>
<evidence type="ECO:0000256" key="4">
    <source>
        <dbReference type="ARBA" id="ARBA00022807"/>
    </source>
</evidence>